<evidence type="ECO:0000256" key="11">
    <source>
        <dbReference type="ARBA" id="ARBA00023157"/>
    </source>
</evidence>
<evidence type="ECO:0000256" key="1">
    <source>
        <dbReference type="ARBA" id="ARBA00004651"/>
    </source>
</evidence>
<evidence type="ECO:0000313" key="16">
    <source>
        <dbReference type="Proteomes" id="UP000675881"/>
    </source>
</evidence>
<keyword evidence="5" id="KW-0812">Transmembrane</keyword>
<keyword evidence="12" id="KW-0325">Glycoprotein</keyword>
<evidence type="ECO:0000256" key="13">
    <source>
        <dbReference type="ARBA" id="ARBA00023201"/>
    </source>
</evidence>
<dbReference type="Proteomes" id="UP000675881">
    <property type="component" value="Chromosome 14"/>
</dbReference>
<keyword evidence="9" id="KW-0915">Sodium</keyword>
<keyword evidence="6" id="KW-0677">Repeat</keyword>
<dbReference type="InterPro" id="IPR043203">
    <property type="entry name" value="VGCC_Ca_Na"/>
</dbReference>
<proteinExistence type="predicted"/>
<dbReference type="PANTHER" id="PTHR10037:SF62">
    <property type="entry name" value="SODIUM CHANNEL PROTEIN 60E"/>
    <property type="match status" value="1"/>
</dbReference>
<protein>
    <submittedName>
        <fullName evidence="15">DSC1</fullName>
    </submittedName>
</protein>
<dbReference type="FunFam" id="1.20.120.350:FF:000019">
    <property type="entry name" value="Sodium channel protein"/>
    <property type="match status" value="1"/>
</dbReference>
<dbReference type="GO" id="GO:0086010">
    <property type="term" value="P:membrane depolarization during action potential"/>
    <property type="evidence" value="ECO:0007669"/>
    <property type="project" value="TreeGrafter"/>
</dbReference>
<dbReference type="PANTHER" id="PTHR10037">
    <property type="entry name" value="VOLTAGE-GATED CATION CHANNEL CALCIUM AND SODIUM"/>
    <property type="match status" value="1"/>
</dbReference>
<dbReference type="GO" id="GO:0005248">
    <property type="term" value="F:voltage-gated sodium channel activity"/>
    <property type="evidence" value="ECO:0007669"/>
    <property type="project" value="TreeGrafter"/>
</dbReference>
<dbReference type="InterPro" id="IPR005821">
    <property type="entry name" value="Ion_trans_dom"/>
</dbReference>
<keyword evidence="8" id="KW-1133">Transmembrane helix</keyword>
<keyword evidence="4" id="KW-1003">Cell membrane</keyword>
<organism evidence="15 16">
    <name type="scientific">Lepeophtheirus salmonis</name>
    <name type="common">Salmon louse</name>
    <name type="synonym">Caligus salmonis</name>
    <dbReference type="NCBI Taxonomy" id="72036"/>
    <lineage>
        <taxon>Eukaryota</taxon>
        <taxon>Metazoa</taxon>
        <taxon>Ecdysozoa</taxon>
        <taxon>Arthropoda</taxon>
        <taxon>Crustacea</taxon>
        <taxon>Multicrustacea</taxon>
        <taxon>Hexanauplia</taxon>
        <taxon>Copepoda</taxon>
        <taxon>Siphonostomatoida</taxon>
        <taxon>Caligidae</taxon>
        <taxon>Lepeophtheirus</taxon>
    </lineage>
</organism>
<evidence type="ECO:0000256" key="9">
    <source>
        <dbReference type="ARBA" id="ARBA00023053"/>
    </source>
</evidence>
<evidence type="ECO:0000256" key="6">
    <source>
        <dbReference type="ARBA" id="ARBA00022737"/>
    </source>
</evidence>
<dbReference type="GO" id="GO:0001518">
    <property type="term" value="C:voltage-gated sodium channel complex"/>
    <property type="evidence" value="ECO:0007669"/>
    <property type="project" value="TreeGrafter"/>
</dbReference>
<evidence type="ECO:0000313" key="15">
    <source>
        <dbReference type="EMBL" id="CAF2841184.1"/>
    </source>
</evidence>
<keyword evidence="7" id="KW-0406">Ion transport</keyword>
<dbReference type="Gene3D" id="1.10.287.70">
    <property type="match status" value="1"/>
</dbReference>
<accession>A0A7R8CJG6</accession>
<evidence type="ECO:0000256" key="10">
    <source>
        <dbReference type="ARBA" id="ARBA00023136"/>
    </source>
</evidence>
<evidence type="ECO:0000256" key="8">
    <source>
        <dbReference type="ARBA" id="ARBA00022989"/>
    </source>
</evidence>
<dbReference type="Pfam" id="PF00520">
    <property type="entry name" value="Ion_trans"/>
    <property type="match status" value="1"/>
</dbReference>
<evidence type="ECO:0000256" key="4">
    <source>
        <dbReference type="ARBA" id="ARBA00022475"/>
    </source>
</evidence>
<keyword evidence="7" id="KW-0407">Ion channel</keyword>
<sequence>MRITPWIEEQSSFSSKLTLQITLVSVDDNHDRNCVRCKECCLNYGLWLKFQNALFILVHDMLFDTCVTICIIANTAFLAAEHHGMSNDLKHVLNIGNKVFTSFFTLEAILKLIALSKEYFESGWNIFDLIIVFASLLDLSVESVNGISVLRGMRLMRVLKLAQSWTTMKVLLSIIISTLGALGNLTFLLIIVIYIFAVLGMQLFGKTYTPENFYPDEVPRWNFTDFFHSFMMIFRILCGEWIEPLWDCMRAEAKVVK</sequence>
<dbReference type="AlphaFoldDB" id="A0A7R8CJG6"/>
<keyword evidence="7" id="KW-0851">Voltage-gated channel</keyword>
<keyword evidence="11" id="KW-1015">Disulfide bond</keyword>
<comment type="subcellular location">
    <subcellularLocation>
        <location evidence="1">Cell membrane</location>
        <topology evidence="1">Multi-pass membrane protein</topology>
    </subcellularLocation>
</comment>
<dbReference type="OrthoDB" id="2984333at2759"/>
<dbReference type="GO" id="GO:0019228">
    <property type="term" value="P:neuronal action potential"/>
    <property type="evidence" value="ECO:0007669"/>
    <property type="project" value="TreeGrafter"/>
</dbReference>
<dbReference type="SUPFAM" id="SSF81324">
    <property type="entry name" value="Voltage-gated potassium channels"/>
    <property type="match status" value="1"/>
</dbReference>
<evidence type="ECO:0000256" key="12">
    <source>
        <dbReference type="ARBA" id="ARBA00023180"/>
    </source>
</evidence>
<evidence type="ECO:0000256" key="7">
    <source>
        <dbReference type="ARBA" id="ARBA00022882"/>
    </source>
</evidence>
<dbReference type="EMBL" id="HG994593">
    <property type="protein sequence ID" value="CAF2841184.1"/>
    <property type="molecule type" value="Genomic_DNA"/>
</dbReference>
<keyword evidence="13" id="KW-0739">Sodium transport</keyword>
<evidence type="ECO:0000256" key="5">
    <source>
        <dbReference type="ARBA" id="ARBA00022692"/>
    </source>
</evidence>
<keyword evidence="16" id="KW-1185">Reference proteome</keyword>
<evidence type="ECO:0000259" key="14">
    <source>
        <dbReference type="Pfam" id="PF00520"/>
    </source>
</evidence>
<evidence type="ECO:0000256" key="3">
    <source>
        <dbReference type="ARBA" id="ARBA00022461"/>
    </source>
</evidence>
<dbReference type="Gene3D" id="1.20.120.350">
    <property type="entry name" value="Voltage-gated potassium channels. Chain C"/>
    <property type="match status" value="1"/>
</dbReference>
<evidence type="ECO:0000256" key="2">
    <source>
        <dbReference type="ARBA" id="ARBA00022448"/>
    </source>
</evidence>
<gene>
    <name evidence="15" type="ORF">LSAA_4986</name>
</gene>
<keyword evidence="3" id="KW-0894">Sodium channel</keyword>
<reference evidence="15" key="1">
    <citation type="submission" date="2021-02" db="EMBL/GenBank/DDBJ databases">
        <authorList>
            <person name="Bekaert M."/>
        </authorList>
    </citation>
    <scope>NUCLEOTIDE SEQUENCE</scope>
    <source>
        <strain evidence="15">IoA-00</strain>
    </source>
</reference>
<feature type="domain" description="Ion transport" evidence="14">
    <location>
        <begin position="62"/>
        <end position="252"/>
    </location>
</feature>
<dbReference type="InterPro" id="IPR027359">
    <property type="entry name" value="Volt_channel_dom_sf"/>
</dbReference>
<keyword evidence="2" id="KW-0813">Transport</keyword>
<keyword evidence="10" id="KW-0472">Membrane</keyword>
<name>A0A7R8CJG6_LEPSM</name>